<dbReference type="OrthoDB" id="9342835at2"/>
<dbReference type="Proteomes" id="UP000076825">
    <property type="component" value="Chromosome 1"/>
</dbReference>
<reference evidence="3 4" key="1">
    <citation type="submission" date="2016-04" db="EMBL/GenBank/DDBJ databases">
        <authorList>
            <consortium name="Pathogen Informatics"/>
        </authorList>
    </citation>
    <scope>NUCLEOTIDE SEQUENCE [LARGE SCALE GENOMIC DNA]</scope>
    <source>
        <strain evidence="3 4">H044680328</strain>
    </source>
</reference>
<dbReference type="GO" id="GO:0005737">
    <property type="term" value="C:cytoplasm"/>
    <property type="evidence" value="ECO:0007669"/>
    <property type="project" value="TreeGrafter"/>
</dbReference>
<keyword evidence="4" id="KW-1185">Reference proteome</keyword>
<accession>A0A157SC51</accession>
<feature type="domain" description="FAD dependent oxidoreductase" evidence="2">
    <location>
        <begin position="38"/>
        <end position="395"/>
    </location>
</feature>
<dbReference type="PANTHER" id="PTHR13847:SF281">
    <property type="entry name" value="FAD DEPENDENT OXIDOREDUCTASE DOMAIN-CONTAINING PROTEIN"/>
    <property type="match status" value="1"/>
</dbReference>
<organism evidence="3 4">
    <name type="scientific">Bordetella trematum</name>
    <dbReference type="NCBI Taxonomy" id="123899"/>
    <lineage>
        <taxon>Bacteria</taxon>
        <taxon>Pseudomonadati</taxon>
        <taxon>Pseudomonadota</taxon>
        <taxon>Betaproteobacteria</taxon>
        <taxon>Burkholderiales</taxon>
        <taxon>Alcaligenaceae</taxon>
        <taxon>Bordetella</taxon>
    </lineage>
</organism>
<sequence>MQSIRHLPQLDGELGWFETAPNRDRVLGAPLKSSQRFDVVIIGAGFTGLAVAHRLAELEPGVTIAVVDALKVGQGTSGRNAGFIIDLPHNLDAGAPDVAYNQALYRLNCFAIERLRHMRDQFAIDCLWHDAGKYMTAHETANLGGLTAFTAILDACGFAYESLAGEALARRLGTAYYQQAVYTPGNVLMNPSALVRGVAAGLSGKATLFEDSPVVAVESSSRGHRIRTVGGELHAERLVHATNSFAEEFGVVRQRLAPVFTYGSLTDPLTEAQYESCFSGVRPWGLTSAHPAGTTVRLTPDRRILIRNTLDFNPSLGSHASQRAEAWRQHRRSFEARFPSLASVAFRHTWGGMLCMTRNHESVFQRVDARTYVVSGCNGVGVAKGSYLGYYLADLMAGHDSETLQFIRQHNQAAWIPPDPLRALAARWRLRRESAQAGGDI</sequence>
<dbReference type="GO" id="GO:0016491">
    <property type="term" value="F:oxidoreductase activity"/>
    <property type="evidence" value="ECO:0007669"/>
    <property type="project" value="UniProtKB-KW"/>
</dbReference>
<dbReference type="InterPro" id="IPR036188">
    <property type="entry name" value="FAD/NAD-bd_sf"/>
</dbReference>
<name>A0A157SC51_9BORD</name>
<dbReference type="AlphaFoldDB" id="A0A157SC51"/>
<evidence type="ECO:0000313" key="3">
    <source>
        <dbReference type="EMBL" id="SAI67949.1"/>
    </source>
</evidence>
<dbReference type="EC" id="1.-.-.-" evidence="3"/>
<gene>
    <name evidence="3" type="primary">puuB_1</name>
    <name evidence="3" type="ORF">SAMEA3906487_01005</name>
</gene>
<dbReference type="InterPro" id="IPR006076">
    <property type="entry name" value="FAD-dep_OxRdtase"/>
</dbReference>
<dbReference type="Gene3D" id="3.50.50.60">
    <property type="entry name" value="FAD/NAD(P)-binding domain"/>
    <property type="match status" value="1"/>
</dbReference>
<dbReference type="eggNOG" id="COG0665">
    <property type="taxonomic scope" value="Bacteria"/>
</dbReference>
<dbReference type="Pfam" id="PF01266">
    <property type="entry name" value="DAO"/>
    <property type="match status" value="1"/>
</dbReference>
<dbReference type="GeneID" id="56587590"/>
<dbReference type="SUPFAM" id="SSF51905">
    <property type="entry name" value="FAD/NAD(P)-binding domain"/>
    <property type="match status" value="1"/>
</dbReference>
<dbReference type="EC" id="1.4.3.-" evidence="3"/>
<proteinExistence type="predicted"/>
<dbReference type="PANTHER" id="PTHR13847">
    <property type="entry name" value="SARCOSINE DEHYDROGENASE-RELATED"/>
    <property type="match status" value="1"/>
</dbReference>
<evidence type="ECO:0000256" key="1">
    <source>
        <dbReference type="ARBA" id="ARBA00023002"/>
    </source>
</evidence>
<dbReference type="RefSeq" id="WP_025515077.1">
    <property type="nucleotide sequence ID" value="NZ_CP016340.1"/>
</dbReference>
<dbReference type="KEGG" id="btrm:SAMEA390648701005"/>
<keyword evidence="1 3" id="KW-0560">Oxidoreductase</keyword>
<evidence type="ECO:0000313" key="4">
    <source>
        <dbReference type="Proteomes" id="UP000076825"/>
    </source>
</evidence>
<evidence type="ECO:0000259" key="2">
    <source>
        <dbReference type="Pfam" id="PF01266"/>
    </source>
</evidence>
<dbReference type="EMBL" id="LT546645">
    <property type="protein sequence ID" value="SAI67949.1"/>
    <property type="molecule type" value="Genomic_DNA"/>
</dbReference>
<protein>
    <submittedName>
        <fullName evidence="3">Oxidoreductase</fullName>
        <ecNumber evidence="3">1.-.-.-</ecNumber>
        <ecNumber evidence="3">1.4.3.-</ecNumber>
    </submittedName>
</protein>
<dbReference type="STRING" id="123899.SAMEA3906487_01005"/>
<dbReference type="PATRIC" id="fig|123899.6.peg.984"/>
<dbReference type="Gene3D" id="3.30.9.10">
    <property type="entry name" value="D-Amino Acid Oxidase, subunit A, domain 2"/>
    <property type="match status" value="1"/>
</dbReference>